<evidence type="ECO:0000256" key="10">
    <source>
        <dbReference type="ARBA" id="ARBA00023004"/>
    </source>
</evidence>
<reference evidence="17" key="2">
    <citation type="journal article" date="2020" name="Microorganisms">
        <title>Osmotic Adaptation and Compatible Solute Biosynthesis of Phototrophic Bacteria as Revealed from Genome Analyses.</title>
        <authorList>
            <person name="Imhoff J.F."/>
            <person name="Rahn T."/>
            <person name="Kunzel S."/>
            <person name="Keller A."/>
            <person name="Neulinger S.C."/>
        </authorList>
    </citation>
    <scope>NUCLEOTIDE SEQUENCE</scope>
    <source>
        <strain evidence="17">DSM 11080</strain>
    </source>
</reference>
<dbReference type="InterPro" id="IPR007197">
    <property type="entry name" value="rSAM"/>
</dbReference>
<dbReference type="NCBIfam" id="TIGR00238">
    <property type="entry name" value="KamA family radical SAM protein"/>
    <property type="match status" value="1"/>
</dbReference>
<name>A0AAJ0XAR9_9GAMM</name>
<gene>
    <name evidence="17" type="primary">epmB</name>
    <name evidence="17" type="ORF">CKO40_16550</name>
</gene>
<keyword evidence="6 14" id="KW-0004">4Fe-4S</keyword>
<dbReference type="GO" id="GO:0016853">
    <property type="term" value="F:isomerase activity"/>
    <property type="evidence" value="ECO:0007669"/>
    <property type="project" value="UniProtKB-KW"/>
</dbReference>
<dbReference type="SUPFAM" id="SSF102114">
    <property type="entry name" value="Radical SAM enzymes"/>
    <property type="match status" value="1"/>
</dbReference>
<keyword evidence="12" id="KW-0413">Isomerase</keyword>
<dbReference type="GO" id="GO:0046872">
    <property type="term" value="F:metal ion binding"/>
    <property type="evidence" value="ECO:0007669"/>
    <property type="project" value="UniProtKB-KW"/>
</dbReference>
<evidence type="ECO:0000256" key="14">
    <source>
        <dbReference type="PIRSR" id="PIRSR004911-1"/>
    </source>
</evidence>
<dbReference type="PANTHER" id="PTHR30538:SF1">
    <property type="entry name" value="L-LYSINE 2,3-AMINOMUTASE"/>
    <property type="match status" value="1"/>
</dbReference>
<evidence type="ECO:0000256" key="11">
    <source>
        <dbReference type="ARBA" id="ARBA00023014"/>
    </source>
</evidence>
<dbReference type="Pfam" id="PF04055">
    <property type="entry name" value="Radical_SAM"/>
    <property type="match status" value="1"/>
</dbReference>
<evidence type="ECO:0000256" key="3">
    <source>
        <dbReference type="ARBA" id="ARBA00001966"/>
    </source>
</evidence>
<dbReference type="Proteomes" id="UP001296776">
    <property type="component" value="Unassembled WGS sequence"/>
</dbReference>
<dbReference type="InterPro" id="IPR003739">
    <property type="entry name" value="Lys_aminomutase/Glu_NH3_mut"/>
</dbReference>
<evidence type="ECO:0000313" key="18">
    <source>
        <dbReference type="Proteomes" id="UP001296776"/>
    </source>
</evidence>
<evidence type="ECO:0000256" key="6">
    <source>
        <dbReference type="ARBA" id="ARBA00022485"/>
    </source>
</evidence>
<evidence type="ECO:0000259" key="16">
    <source>
        <dbReference type="PROSITE" id="PS51918"/>
    </source>
</evidence>
<dbReference type="Gene3D" id="3.20.20.70">
    <property type="entry name" value="Aldolase class I"/>
    <property type="match status" value="1"/>
</dbReference>
<dbReference type="PANTHER" id="PTHR30538">
    <property type="entry name" value="LYSINE 2,3-AMINOMUTASE-RELATED"/>
    <property type="match status" value="1"/>
</dbReference>
<comment type="cofactor">
    <cofactor evidence="3">
        <name>[4Fe-4S] cluster</name>
        <dbReference type="ChEBI" id="CHEBI:49883"/>
    </cofactor>
</comment>
<dbReference type="CDD" id="cd01335">
    <property type="entry name" value="Radical_SAM"/>
    <property type="match status" value="1"/>
</dbReference>
<feature type="binding site" evidence="14">
    <location>
        <position position="124"/>
    </location>
    <ligand>
        <name>[4Fe-4S] cluster</name>
        <dbReference type="ChEBI" id="CHEBI:49883"/>
        <note>4Fe-4S-S-AdoMet</note>
    </ligand>
</feature>
<protein>
    <recommendedName>
        <fullName evidence="5">L-lysine 2,3-aminomutase</fullName>
    </recommendedName>
    <alternativeName>
        <fullName evidence="13">EF-P post-translational modification enzyme B</fullName>
    </alternativeName>
</protein>
<dbReference type="InterPro" id="IPR022462">
    <property type="entry name" value="EpmB"/>
</dbReference>
<keyword evidence="9 15" id="KW-0663">Pyridoxal phosphate</keyword>
<evidence type="ECO:0000256" key="9">
    <source>
        <dbReference type="ARBA" id="ARBA00022898"/>
    </source>
</evidence>
<dbReference type="SFLD" id="SFLDS00029">
    <property type="entry name" value="Radical_SAM"/>
    <property type="match status" value="1"/>
</dbReference>
<dbReference type="EMBL" id="NRSJ01000034">
    <property type="protein sequence ID" value="MBK1706114.1"/>
    <property type="molecule type" value="Genomic_DNA"/>
</dbReference>
<dbReference type="PIRSF" id="PIRSF004911">
    <property type="entry name" value="DUF160"/>
    <property type="match status" value="1"/>
</dbReference>
<evidence type="ECO:0000256" key="4">
    <source>
        <dbReference type="ARBA" id="ARBA00008703"/>
    </source>
</evidence>
<reference evidence="17" key="1">
    <citation type="submission" date="2017-08" db="EMBL/GenBank/DDBJ databases">
        <authorList>
            <person name="Imhoff J.F."/>
            <person name="Rahn T."/>
            <person name="Kuenzel S."/>
            <person name="Neulinger S.C."/>
        </authorList>
    </citation>
    <scope>NUCLEOTIDE SEQUENCE</scope>
    <source>
        <strain evidence="17">DSM 11080</strain>
    </source>
</reference>
<keyword evidence="10" id="KW-0408">Iron</keyword>
<dbReference type="InterPro" id="IPR013785">
    <property type="entry name" value="Aldolase_TIM"/>
</dbReference>
<evidence type="ECO:0000256" key="8">
    <source>
        <dbReference type="ARBA" id="ARBA00022723"/>
    </source>
</evidence>
<dbReference type="SFLD" id="SFLDF00314">
    <property type="entry name" value="L-lysine_2_3-aminomutase_(yjeK"/>
    <property type="match status" value="1"/>
</dbReference>
<feature type="domain" description="Radical SAM core" evidence="16">
    <location>
        <begin position="109"/>
        <end position="322"/>
    </location>
</feature>
<keyword evidence="7" id="KW-0949">S-adenosyl-L-methionine</keyword>
<evidence type="ECO:0000256" key="15">
    <source>
        <dbReference type="PIRSR" id="PIRSR603739-50"/>
    </source>
</evidence>
<comment type="catalytic activity">
    <reaction evidence="1">
        <text>L-lysine = D-beta-lysine</text>
        <dbReference type="Rhea" id="RHEA:44148"/>
        <dbReference type="ChEBI" id="CHEBI:32551"/>
        <dbReference type="ChEBI" id="CHEBI:84138"/>
    </reaction>
</comment>
<evidence type="ECO:0000256" key="13">
    <source>
        <dbReference type="ARBA" id="ARBA00030756"/>
    </source>
</evidence>
<keyword evidence="18" id="KW-1185">Reference proteome</keyword>
<comment type="similarity">
    <text evidence="4">Belongs to the radical SAM superfamily. KamA family.</text>
</comment>
<organism evidence="17 18">
    <name type="scientific">Halochromatium glycolicum</name>
    <dbReference type="NCBI Taxonomy" id="85075"/>
    <lineage>
        <taxon>Bacteria</taxon>
        <taxon>Pseudomonadati</taxon>
        <taxon>Pseudomonadota</taxon>
        <taxon>Gammaproteobacteria</taxon>
        <taxon>Chromatiales</taxon>
        <taxon>Chromatiaceae</taxon>
        <taxon>Halochromatium</taxon>
    </lineage>
</organism>
<evidence type="ECO:0000313" key="17">
    <source>
        <dbReference type="EMBL" id="MBK1706114.1"/>
    </source>
</evidence>
<evidence type="ECO:0000256" key="5">
    <source>
        <dbReference type="ARBA" id="ARBA00022363"/>
    </source>
</evidence>
<dbReference type="GO" id="GO:0051539">
    <property type="term" value="F:4 iron, 4 sulfur cluster binding"/>
    <property type="evidence" value="ECO:0007669"/>
    <property type="project" value="UniProtKB-KW"/>
</dbReference>
<dbReference type="NCBIfam" id="TIGR03821">
    <property type="entry name" value="EFP_modif_epmB"/>
    <property type="match status" value="1"/>
</dbReference>
<feature type="binding site" evidence="14">
    <location>
        <position position="131"/>
    </location>
    <ligand>
        <name>[4Fe-4S] cluster</name>
        <dbReference type="ChEBI" id="CHEBI:49883"/>
        <note>4Fe-4S-S-AdoMet</note>
    </ligand>
</feature>
<comment type="caution">
    <text evidence="17">The sequence shown here is derived from an EMBL/GenBank/DDBJ whole genome shotgun (WGS) entry which is preliminary data.</text>
</comment>
<accession>A0AAJ0XAR9</accession>
<evidence type="ECO:0000256" key="7">
    <source>
        <dbReference type="ARBA" id="ARBA00022691"/>
    </source>
</evidence>
<feature type="modified residue" description="N6-(pyridoxal phosphate)lysine" evidence="15">
    <location>
        <position position="336"/>
    </location>
</feature>
<keyword evidence="11 14" id="KW-0411">Iron-sulfur</keyword>
<keyword evidence="8 14" id="KW-0479">Metal-binding</keyword>
<dbReference type="SFLD" id="SFLDG01070">
    <property type="entry name" value="PLP-dependent"/>
    <property type="match status" value="1"/>
</dbReference>
<sequence>MAGLEAAAEHWRRELRDAFTDTRALLDYLAITPEQISAGLLAPRDQAQQGPQGFPLLVPRRFASLMQRGDPHDPLLRQVLPSAAEAQPKEGFVTDPVGDVAARRATGLLQKYARRALLIATGACAVHCRYCFRRHFAYRDGSAQRDRFAGALAALATTPEINEVILSGGDPLMLDDRVLAELINALEQQPGLKRLRLHTRIPSILPSRITRALCDRLAASRLDLIAVVHINHPAEIDMDARRALAALREVPAMLLNQSVLLRGVNDDGDTLAALSEALFDAGVLPYYLHLLDPVSGAAHFDVPAPEARALMSALRGRLPGYLVPRLVREDPGAAAKTVVL</sequence>
<dbReference type="AlphaFoldDB" id="A0AAJ0XAR9"/>
<dbReference type="InterPro" id="IPR058240">
    <property type="entry name" value="rSAM_sf"/>
</dbReference>
<proteinExistence type="inferred from homology"/>
<evidence type="ECO:0000256" key="1">
    <source>
        <dbReference type="ARBA" id="ARBA00001352"/>
    </source>
</evidence>
<feature type="binding site" evidence="14">
    <location>
        <position position="128"/>
    </location>
    <ligand>
        <name>[4Fe-4S] cluster</name>
        <dbReference type="ChEBI" id="CHEBI:49883"/>
        <note>4Fe-4S-S-AdoMet</note>
    </ligand>
</feature>
<comment type="cofactor">
    <cofactor evidence="2 15">
        <name>pyridoxal 5'-phosphate</name>
        <dbReference type="ChEBI" id="CHEBI:597326"/>
    </cofactor>
</comment>
<dbReference type="PROSITE" id="PS51918">
    <property type="entry name" value="RADICAL_SAM"/>
    <property type="match status" value="1"/>
</dbReference>
<evidence type="ECO:0000256" key="12">
    <source>
        <dbReference type="ARBA" id="ARBA00023235"/>
    </source>
</evidence>
<evidence type="ECO:0000256" key="2">
    <source>
        <dbReference type="ARBA" id="ARBA00001933"/>
    </source>
</evidence>